<evidence type="ECO:0000256" key="7">
    <source>
        <dbReference type="ARBA" id="ARBA00022692"/>
    </source>
</evidence>
<dbReference type="InterPro" id="IPR004961">
    <property type="entry name" value="Lipase_chaperone"/>
</dbReference>
<dbReference type="GO" id="GO:0005886">
    <property type="term" value="C:plasma membrane"/>
    <property type="evidence" value="ECO:0007669"/>
    <property type="project" value="UniProtKB-SubCell"/>
</dbReference>
<evidence type="ECO:0000313" key="17">
    <source>
        <dbReference type="EMBL" id="KXZ69353.1"/>
    </source>
</evidence>
<evidence type="ECO:0000256" key="12">
    <source>
        <dbReference type="ARBA" id="ARBA00023186"/>
    </source>
</evidence>
<protein>
    <recommendedName>
        <fullName evidence="4 16">Lipase chaperone</fullName>
    </recommendedName>
    <alternativeName>
        <fullName evidence="16">Lipase activator protein</fullName>
    </alternativeName>
    <alternativeName>
        <fullName evidence="15 16">Lipase foldase</fullName>
    </alternativeName>
    <alternativeName>
        <fullName evidence="13 16">Lipase helper protein</fullName>
    </alternativeName>
    <alternativeName>
        <fullName evidence="14 16">Lipase modulator</fullName>
    </alternativeName>
</protein>
<keyword evidence="11 16" id="KW-0472">Membrane</keyword>
<evidence type="ECO:0000256" key="10">
    <source>
        <dbReference type="ARBA" id="ARBA00023098"/>
    </source>
</evidence>
<dbReference type="GO" id="GO:0016042">
    <property type="term" value="P:lipid catabolic process"/>
    <property type="evidence" value="ECO:0007669"/>
    <property type="project" value="UniProtKB-UniRule"/>
</dbReference>
<accession>A0A150HRS1</accession>
<dbReference type="HAMAP" id="MF_00790">
    <property type="entry name" value="Lipase_chap"/>
    <property type="match status" value="1"/>
</dbReference>
<keyword evidence="10 16" id="KW-0443">Lipid metabolism</keyword>
<organism evidence="17 18">
    <name type="scientific">Acinetobacter venetianus</name>
    <dbReference type="NCBI Taxonomy" id="52133"/>
    <lineage>
        <taxon>Bacteria</taxon>
        <taxon>Pseudomonadati</taxon>
        <taxon>Pseudomonadota</taxon>
        <taxon>Gammaproteobacteria</taxon>
        <taxon>Moraxellales</taxon>
        <taxon>Moraxellaceae</taxon>
        <taxon>Acinetobacter</taxon>
    </lineage>
</organism>
<keyword evidence="7 16" id="KW-0812">Transmembrane</keyword>
<evidence type="ECO:0000256" key="8">
    <source>
        <dbReference type="ARBA" id="ARBA00022963"/>
    </source>
</evidence>
<comment type="caution">
    <text evidence="17">The sequence shown here is derived from an EMBL/GenBank/DDBJ whole genome shotgun (WGS) entry which is preliminary data.</text>
</comment>
<reference evidence="17 18" key="1">
    <citation type="journal article" date="2016" name="Sci. Rep.">
        <title>Genomic and phenotypic characterization of the species Acinetobacter venetianus.</title>
        <authorList>
            <person name="Fondi M."/>
            <person name="Maida I."/>
            <person name="Perrin E."/>
            <person name="Orlandini V."/>
            <person name="La Torre L."/>
            <person name="Bosi E."/>
            <person name="Negroni A."/>
            <person name="Zanaroli G."/>
            <person name="Fava F."/>
            <person name="Decorosi F."/>
            <person name="Giovannetti L."/>
            <person name="Viti C."/>
            <person name="Vaneechoutte M."/>
            <person name="Dijkshoorn L."/>
            <person name="Fani R."/>
        </authorList>
    </citation>
    <scope>NUCLEOTIDE SEQUENCE [LARGE SCALE GENOMIC DNA]</scope>
    <source>
        <strain evidence="17 18">LUH13518</strain>
    </source>
</reference>
<evidence type="ECO:0000256" key="1">
    <source>
        <dbReference type="ARBA" id="ARBA00003280"/>
    </source>
</evidence>
<keyword evidence="8 16" id="KW-0442">Lipid degradation</keyword>
<name>A0A150HRS1_9GAMM</name>
<dbReference type="SUPFAM" id="SSF158855">
    <property type="entry name" value="Lipase chaperone-like"/>
    <property type="match status" value="1"/>
</dbReference>
<evidence type="ECO:0000256" key="4">
    <source>
        <dbReference type="ARBA" id="ARBA00019692"/>
    </source>
</evidence>
<evidence type="ECO:0000256" key="16">
    <source>
        <dbReference type="HAMAP-Rule" id="MF_00790"/>
    </source>
</evidence>
<dbReference type="PATRIC" id="fig|52133.19.peg.2604"/>
<evidence type="ECO:0000256" key="2">
    <source>
        <dbReference type="ARBA" id="ARBA00004383"/>
    </source>
</evidence>
<proteinExistence type="inferred from homology"/>
<comment type="similarity">
    <text evidence="3 16">Belongs to the lipase chaperone family.</text>
</comment>
<evidence type="ECO:0000256" key="9">
    <source>
        <dbReference type="ARBA" id="ARBA00022989"/>
    </source>
</evidence>
<gene>
    <name evidence="17" type="primary">lifO_2</name>
    <name evidence="16" type="synonym">lifO</name>
    <name evidence="17" type="ORF">AVENLUH13518_02573</name>
</gene>
<evidence type="ECO:0000256" key="11">
    <source>
        <dbReference type="ARBA" id="ARBA00023136"/>
    </source>
</evidence>
<keyword evidence="5 16" id="KW-1003">Cell membrane</keyword>
<dbReference type="GO" id="GO:0006457">
    <property type="term" value="P:protein folding"/>
    <property type="evidence" value="ECO:0007669"/>
    <property type="project" value="UniProtKB-UniRule"/>
</dbReference>
<comment type="function">
    <text evidence="1 16">May be involved in the folding of the extracellular lipase during its passage through the periplasm.</text>
</comment>
<comment type="subcellular location">
    <subcellularLocation>
        <location evidence="2">Cell inner membrane</location>
        <topology evidence="2">Single-pass membrane protein</topology>
        <orientation evidence="2">Periplasmic side</orientation>
    </subcellularLocation>
</comment>
<keyword evidence="9 16" id="KW-1133">Transmembrane helix</keyword>
<evidence type="ECO:0000256" key="6">
    <source>
        <dbReference type="ARBA" id="ARBA00022519"/>
    </source>
</evidence>
<keyword evidence="6 16" id="KW-0997">Cell inner membrane</keyword>
<evidence type="ECO:0000313" key="18">
    <source>
        <dbReference type="Proteomes" id="UP000075544"/>
    </source>
</evidence>
<dbReference type="GO" id="GO:0051082">
    <property type="term" value="F:unfolded protein binding"/>
    <property type="evidence" value="ECO:0007669"/>
    <property type="project" value="UniProtKB-UniRule"/>
</dbReference>
<evidence type="ECO:0000256" key="3">
    <source>
        <dbReference type="ARBA" id="ARBA00010358"/>
    </source>
</evidence>
<sequence length="346" mass="38655">MSGKFINHKTIIFGVITSVLLLLLLIYYVFKPEAQTQNQNINTQTIQPENTVLESATVNNKQGKLPTLAASLQGTEIDCPIQVDANGKLILTVGIRSCFDYFFSSLGEKTETELVADIRQYLLATLPESASNYAIYLLDQYVAYMHALQNLKPNAGFKSNNVDALQKVVDQMAKVQQQFFNAAEINALFGNERNLNQFNLEQMRIHANKNLTTQEKATELAKLIDELPPALADGVRVSMQFAELQQLTKEIQAKGGSAQDLRSMRESLLGPEAADRLEKVDQEEAVWQTQVNQYLSARDQILKSDANDASKQQSIAELRNSSFGTKEDLLRAQSYEVMHDQKSKGS</sequence>
<evidence type="ECO:0000256" key="13">
    <source>
        <dbReference type="ARBA" id="ARBA00030948"/>
    </source>
</evidence>
<evidence type="ECO:0000256" key="15">
    <source>
        <dbReference type="ARBA" id="ARBA00033028"/>
    </source>
</evidence>
<evidence type="ECO:0000256" key="14">
    <source>
        <dbReference type="ARBA" id="ARBA00031542"/>
    </source>
</evidence>
<dbReference type="RefSeq" id="WP_061525262.1">
    <property type="nucleotide sequence ID" value="NZ_JRHX01000075.1"/>
</dbReference>
<dbReference type="AlphaFoldDB" id="A0A150HRS1"/>
<feature type="transmembrane region" description="Helical" evidence="16">
    <location>
        <begin position="12"/>
        <end position="30"/>
    </location>
</feature>
<evidence type="ECO:0000256" key="5">
    <source>
        <dbReference type="ARBA" id="ARBA00022475"/>
    </source>
</evidence>
<dbReference type="EMBL" id="JRHX01000075">
    <property type="protein sequence ID" value="KXZ69353.1"/>
    <property type="molecule type" value="Genomic_DNA"/>
</dbReference>
<dbReference type="Proteomes" id="UP000075544">
    <property type="component" value="Unassembled WGS sequence"/>
</dbReference>
<dbReference type="Pfam" id="PF03280">
    <property type="entry name" value="Lipase_chap"/>
    <property type="match status" value="1"/>
</dbReference>
<keyword evidence="12 16" id="KW-0143">Chaperone</keyword>